<sequence length="422" mass="46041">MAIRKRRPHAREIDECLALAATWLGDAYLTGERAWPAKSGQAHPSVWGGTTDALRALIALADHHRPRPPYLPDIDVADVAEWLRARQEPSGAFASIGTPYAGAESTALVLIALCEQTRKHPDDAVRRALAFLESCIDDGGGVATTPRDRTEPRVLPTALTLWAFAVWDHDEATRKRLINHLFSCQDGTTWGWGVNSRARPNAATTAQVIIALRGARYPEAKYTHAIDFLLGQQLPDGSWINNLEEWVASPSNSVNYCFNDGTAWALTALTGVDGRRARAACASAARHILDTQTKQGEGGGADAGSWLYDAYSTNRYVWLTAQNIIALHTWAGGLPSVSLDTAANARFKAVRWLLKNAQNVVLFGLLLYVLSPDLAPLLTPVLSKVHIGWSSVRDNLISTGLWTAGAGCALWLWRALRGDRRS</sequence>
<accession>A0A841FQU7</accession>
<feature type="transmembrane region" description="Helical" evidence="2">
    <location>
        <begin position="360"/>
        <end position="379"/>
    </location>
</feature>
<organism evidence="4 5">
    <name type="scientific">Phytomonospora endophytica</name>
    <dbReference type="NCBI Taxonomy" id="714109"/>
    <lineage>
        <taxon>Bacteria</taxon>
        <taxon>Bacillati</taxon>
        <taxon>Actinomycetota</taxon>
        <taxon>Actinomycetes</taxon>
        <taxon>Micromonosporales</taxon>
        <taxon>Micromonosporaceae</taxon>
        <taxon>Phytomonospora</taxon>
    </lineage>
</organism>
<feature type="domain" description="Prenyltransferase alpha-alpha toroid" evidence="3">
    <location>
        <begin position="168"/>
        <end position="244"/>
    </location>
</feature>
<dbReference type="Gene3D" id="1.50.10.20">
    <property type="match status" value="1"/>
</dbReference>
<dbReference type="EMBL" id="JACHGT010000011">
    <property type="protein sequence ID" value="MBB6037203.1"/>
    <property type="molecule type" value="Genomic_DNA"/>
</dbReference>
<comment type="caution">
    <text evidence="4">The sequence shown here is derived from an EMBL/GenBank/DDBJ whole genome shotgun (WGS) entry which is preliminary data.</text>
</comment>
<evidence type="ECO:0000313" key="5">
    <source>
        <dbReference type="Proteomes" id="UP000548476"/>
    </source>
</evidence>
<keyword evidence="2" id="KW-0812">Transmembrane</keyword>
<keyword evidence="1" id="KW-0677">Repeat</keyword>
<proteinExistence type="predicted"/>
<dbReference type="InterPro" id="IPR008930">
    <property type="entry name" value="Terpenoid_cyclase/PrenylTrfase"/>
</dbReference>
<evidence type="ECO:0000259" key="3">
    <source>
        <dbReference type="Pfam" id="PF00432"/>
    </source>
</evidence>
<evidence type="ECO:0000313" key="4">
    <source>
        <dbReference type="EMBL" id="MBB6037203.1"/>
    </source>
</evidence>
<feature type="transmembrane region" description="Helical" evidence="2">
    <location>
        <begin position="399"/>
        <end position="416"/>
    </location>
</feature>
<dbReference type="GO" id="GO:0016740">
    <property type="term" value="F:transferase activity"/>
    <property type="evidence" value="ECO:0007669"/>
    <property type="project" value="UniProtKB-KW"/>
</dbReference>
<dbReference type="RefSeq" id="WP_184790015.1">
    <property type="nucleotide sequence ID" value="NZ_BONT01000109.1"/>
</dbReference>
<evidence type="ECO:0000256" key="2">
    <source>
        <dbReference type="SAM" id="Phobius"/>
    </source>
</evidence>
<dbReference type="CDD" id="cd00688">
    <property type="entry name" value="ISOPREN_C2_like"/>
    <property type="match status" value="1"/>
</dbReference>
<feature type="domain" description="Prenyltransferase alpha-alpha toroid" evidence="3">
    <location>
        <begin position="50"/>
        <end position="147"/>
    </location>
</feature>
<protein>
    <submittedName>
        <fullName evidence="4">Prenyltransferase beta subunit</fullName>
    </submittedName>
</protein>
<dbReference type="Proteomes" id="UP000548476">
    <property type="component" value="Unassembled WGS sequence"/>
</dbReference>
<dbReference type="Pfam" id="PF00432">
    <property type="entry name" value="Prenyltrans"/>
    <property type="match status" value="2"/>
</dbReference>
<name>A0A841FQU7_9ACTN</name>
<dbReference type="SUPFAM" id="SSF48239">
    <property type="entry name" value="Terpenoid cyclases/Protein prenyltransferases"/>
    <property type="match status" value="2"/>
</dbReference>
<keyword evidence="5" id="KW-1185">Reference proteome</keyword>
<keyword evidence="2" id="KW-1133">Transmembrane helix</keyword>
<dbReference type="InterPro" id="IPR001330">
    <property type="entry name" value="Prenyltrans"/>
</dbReference>
<dbReference type="AlphaFoldDB" id="A0A841FQU7"/>
<gene>
    <name evidence="4" type="ORF">HNR73_005076</name>
</gene>
<dbReference type="UniPathway" id="UPA00337"/>
<evidence type="ECO:0000256" key="1">
    <source>
        <dbReference type="ARBA" id="ARBA00022737"/>
    </source>
</evidence>
<keyword evidence="4" id="KW-0808">Transferase</keyword>
<keyword evidence="2" id="KW-0472">Membrane</keyword>
<reference evidence="4 5" key="1">
    <citation type="submission" date="2020-08" db="EMBL/GenBank/DDBJ databases">
        <title>Genomic Encyclopedia of Type Strains, Phase IV (KMG-IV): sequencing the most valuable type-strain genomes for metagenomic binning, comparative biology and taxonomic classification.</title>
        <authorList>
            <person name="Goeker M."/>
        </authorList>
    </citation>
    <scope>NUCLEOTIDE SEQUENCE [LARGE SCALE GENOMIC DNA]</scope>
    <source>
        <strain evidence="4 5">YIM 65646</strain>
    </source>
</reference>